<keyword evidence="3" id="KW-0106">Calcium</keyword>
<dbReference type="GO" id="GO:0071277">
    <property type="term" value="P:cellular response to calcium ion"/>
    <property type="evidence" value="ECO:0007669"/>
    <property type="project" value="TreeGrafter"/>
</dbReference>
<sequence length="684" mass="75586">MVRLKCKLRTVLLMALTMGSFWFPVAWADLNDSLLVYFSFDQEFVDGIVPDESGNENHGTVIGTPTSEPDGVLGGAYYFAAISGSDCCSWYRDYITLEDNPTANVEELAISLWIKTDTPENNYKIASAAAWYPGSGWVLGTQYPEIWWGESGQNVFDPRENGCIWENIIPEAGEWNHMVISYNGTRFQEYRNGILIKDCPASGELVGDARGQKLAVAAWPQHGFGYDGLIDEFRVYNRGLSAEEVDKLYQAITPELDSDADGMPDSFENQYSGEVMFEDHFEDGTLDSAWVMKLTYWEEADGKLKTVPEVLPGFNYGHWGNGRGPLIVLHEGDPTWTDYSYEFTCSSLGVVSEFNPHALPIGFRGNMGTGFRVQEYQASWNEPANYLYSFGITVSDVSSNVFGDWRLRGFDGTYIPGTGWSPNFEGTKYTFAEGNSPAINPDSQPNHVNVLVKENKMYAWVNGVFIGEAVDPLNISPYGGISFATLWEAMGWYDDVIVRSVGLNPNIPDAHLDYDNDGFTNLEEYQNNTNPMVPDNAQPGTPQFTNSTFMVAETASTVTLTVRRVGGTNGELTVNYATTDGTATDGSDYIGATDTLTWADGDSSDKTFTIAITDDSLSEGNETFTVSLETFDSATVTIVDNDSTLVTLLDFTATALENTIEIVWITNTEFDSIGFHLWRATGEG</sequence>
<evidence type="ECO:0000256" key="3">
    <source>
        <dbReference type="ARBA" id="ARBA00022837"/>
    </source>
</evidence>
<dbReference type="InterPro" id="IPR026919">
    <property type="entry name" value="ADGRV1"/>
</dbReference>
<proteinExistence type="predicted"/>
<dbReference type="InterPro" id="IPR003644">
    <property type="entry name" value="Calx_beta"/>
</dbReference>
<dbReference type="Proteomes" id="UP000030428">
    <property type="component" value="Unassembled WGS sequence"/>
</dbReference>
<keyword evidence="1 4" id="KW-0732">Signal</keyword>
<dbReference type="GO" id="GO:0016020">
    <property type="term" value="C:membrane"/>
    <property type="evidence" value="ECO:0007669"/>
    <property type="project" value="InterPro"/>
</dbReference>
<dbReference type="SUPFAM" id="SSF141072">
    <property type="entry name" value="CalX-like"/>
    <property type="match status" value="1"/>
</dbReference>
<accession>A0A4E0R071</accession>
<name>A0A4E0R071_9GAMM</name>
<dbReference type="SMART" id="SM00237">
    <property type="entry name" value="Calx_beta"/>
    <property type="match status" value="1"/>
</dbReference>
<comment type="caution">
    <text evidence="6">The sequence shown here is derived from an EMBL/GenBank/DDBJ whole genome shotgun (WGS) entry which is preliminary data.</text>
</comment>
<dbReference type="InterPro" id="IPR013320">
    <property type="entry name" value="ConA-like_dom_sf"/>
</dbReference>
<dbReference type="GO" id="GO:0001965">
    <property type="term" value="F:G-protein alpha-subunit binding"/>
    <property type="evidence" value="ECO:0007669"/>
    <property type="project" value="TreeGrafter"/>
</dbReference>
<keyword evidence="7" id="KW-1185">Reference proteome</keyword>
<feature type="non-terminal residue" evidence="6">
    <location>
        <position position="684"/>
    </location>
</feature>
<evidence type="ECO:0000313" key="7">
    <source>
        <dbReference type="Proteomes" id="UP000030428"/>
    </source>
</evidence>
<dbReference type="AlphaFoldDB" id="A0A4E0R071"/>
<protein>
    <recommendedName>
        <fullName evidence="5">Calx-beta domain-containing protein</fullName>
    </recommendedName>
</protein>
<feature type="chain" id="PRO_5020021237" description="Calx-beta domain-containing protein" evidence="4">
    <location>
        <begin position="29"/>
        <end position="684"/>
    </location>
</feature>
<evidence type="ECO:0000256" key="4">
    <source>
        <dbReference type="SAM" id="SignalP"/>
    </source>
</evidence>
<dbReference type="PANTHER" id="PTHR46682:SF1">
    <property type="entry name" value="ADHESION G-PROTEIN COUPLED RECEPTOR V1"/>
    <property type="match status" value="1"/>
</dbReference>
<organism evidence="6 7">
    <name type="scientific">Candidatus Thiomargarita nelsonii</name>
    <dbReference type="NCBI Taxonomy" id="1003181"/>
    <lineage>
        <taxon>Bacteria</taxon>
        <taxon>Pseudomonadati</taxon>
        <taxon>Pseudomonadota</taxon>
        <taxon>Gammaproteobacteria</taxon>
        <taxon>Thiotrichales</taxon>
        <taxon>Thiotrichaceae</taxon>
        <taxon>Thiomargarita</taxon>
    </lineage>
</organism>
<gene>
    <name evidence="6" type="ORF">PN36_20620</name>
</gene>
<dbReference type="GO" id="GO:0010855">
    <property type="term" value="F:adenylate cyclase inhibitor activity"/>
    <property type="evidence" value="ECO:0007669"/>
    <property type="project" value="TreeGrafter"/>
</dbReference>
<evidence type="ECO:0000256" key="1">
    <source>
        <dbReference type="ARBA" id="ARBA00022729"/>
    </source>
</evidence>
<feature type="domain" description="Calx-beta" evidence="5">
    <location>
        <begin position="529"/>
        <end position="629"/>
    </location>
</feature>
<reference evidence="6 7" key="1">
    <citation type="journal article" date="2016" name="Front. Microbiol.">
        <title>Single-Cell (Meta-)Genomics of a Dimorphic Candidatus Thiomargarita nelsonii Reveals Genomic Plasticity.</title>
        <authorList>
            <person name="Flood B.E."/>
            <person name="Fliss P."/>
            <person name="Jones D.S."/>
            <person name="Dick G.J."/>
            <person name="Jain S."/>
            <person name="Kaster A.K."/>
            <person name="Winkel M."/>
            <person name="Mussmann M."/>
            <person name="Bailey J."/>
        </authorList>
    </citation>
    <scope>NUCLEOTIDE SEQUENCE [LARGE SCALE GENOMIC DNA]</scope>
    <source>
        <strain evidence="6">Hydrate Ridge</strain>
    </source>
</reference>
<dbReference type="Gene3D" id="2.60.120.200">
    <property type="match status" value="1"/>
</dbReference>
<dbReference type="Gene3D" id="2.60.40.2030">
    <property type="match status" value="1"/>
</dbReference>
<dbReference type="PANTHER" id="PTHR46682">
    <property type="entry name" value="ADHESION G-PROTEIN COUPLED RECEPTOR V1"/>
    <property type="match status" value="1"/>
</dbReference>
<dbReference type="GO" id="GO:0004930">
    <property type="term" value="F:G protein-coupled receptor activity"/>
    <property type="evidence" value="ECO:0007669"/>
    <property type="project" value="InterPro"/>
</dbReference>
<dbReference type="Gene3D" id="2.60.120.560">
    <property type="entry name" value="Exo-inulinase, domain 1"/>
    <property type="match status" value="1"/>
</dbReference>
<dbReference type="EMBL" id="JSZA02000089">
    <property type="protein sequence ID" value="TGO02692.1"/>
    <property type="molecule type" value="Genomic_DNA"/>
</dbReference>
<evidence type="ECO:0000313" key="6">
    <source>
        <dbReference type="EMBL" id="TGO02692.1"/>
    </source>
</evidence>
<feature type="signal peptide" evidence="4">
    <location>
        <begin position="1"/>
        <end position="28"/>
    </location>
</feature>
<evidence type="ECO:0000256" key="2">
    <source>
        <dbReference type="ARBA" id="ARBA00022737"/>
    </source>
</evidence>
<dbReference type="SUPFAM" id="SSF49899">
    <property type="entry name" value="Concanavalin A-like lectins/glucanases"/>
    <property type="match status" value="1"/>
</dbReference>
<dbReference type="GO" id="GO:0005737">
    <property type="term" value="C:cytoplasm"/>
    <property type="evidence" value="ECO:0007669"/>
    <property type="project" value="TreeGrafter"/>
</dbReference>
<dbReference type="Pfam" id="PF13385">
    <property type="entry name" value="Laminin_G_3"/>
    <property type="match status" value="1"/>
</dbReference>
<keyword evidence="2" id="KW-0677">Repeat</keyword>
<dbReference type="InterPro" id="IPR038081">
    <property type="entry name" value="CalX-like_sf"/>
</dbReference>
<dbReference type="Pfam" id="PF03160">
    <property type="entry name" value="Calx-beta"/>
    <property type="match status" value="1"/>
</dbReference>
<evidence type="ECO:0000259" key="5">
    <source>
        <dbReference type="SMART" id="SM00237"/>
    </source>
</evidence>